<feature type="domain" description="D-isomer specific 2-hydroxyacid dehydrogenase NAD-binding" evidence="3">
    <location>
        <begin position="247"/>
        <end position="283"/>
    </location>
</feature>
<name>A0A232LMH2_9EURO</name>
<dbReference type="SUPFAM" id="SSF51735">
    <property type="entry name" value="NAD(P)-binding Rossmann-fold domains"/>
    <property type="match status" value="1"/>
</dbReference>
<dbReference type="PANTHER" id="PTHR43333">
    <property type="entry name" value="2-HACID_DH_C DOMAIN-CONTAINING PROTEIN"/>
    <property type="match status" value="1"/>
</dbReference>
<dbReference type="EMBL" id="NPHW01007109">
    <property type="protein sequence ID" value="OXV05360.1"/>
    <property type="molecule type" value="Genomic_DNA"/>
</dbReference>
<proteinExistence type="predicted"/>
<evidence type="ECO:0000256" key="2">
    <source>
        <dbReference type="ARBA" id="ARBA00023027"/>
    </source>
</evidence>
<keyword evidence="2" id="KW-0520">NAD</keyword>
<dbReference type="Proteomes" id="UP000243515">
    <property type="component" value="Unassembled WGS sequence"/>
</dbReference>
<gene>
    <name evidence="4" type="ORF">Egran_06872</name>
</gene>
<dbReference type="OrthoDB" id="298012at2759"/>
<accession>A0A232LMH2</accession>
<dbReference type="InterPro" id="IPR006140">
    <property type="entry name" value="D-isomer_DH_NAD-bd"/>
</dbReference>
<evidence type="ECO:0000313" key="5">
    <source>
        <dbReference type="Proteomes" id="UP000243515"/>
    </source>
</evidence>
<dbReference type="Gene3D" id="3.40.50.720">
    <property type="entry name" value="NAD(P)-binding Rossmann-like Domain"/>
    <property type="match status" value="2"/>
</dbReference>
<dbReference type="AlphaFoldDB" id="A0A232LMH2"/>
<comment type="caution">
    <text evidence="4">The sequence shown here is derived from an EMBL/GenBank/DDBJ whole genome shotgun (WGS) entry which is preliminary data.</text>
</comment>
<protein>
    <recommendedName>
        <fullName evidence="3">D-isomer specific 2-hydroxyacid dehydrogenase NAD-binding domain-containing protein</fullName>
    </recommendedName>
</protein>
<evidence type="ECO:0000256" key="1">
    <source>
        <dbReference type="ARBA" id="ARBA00023002"/>
    </source>
</evidence>
<keyword evidence="1" id="KW-0560">Oxidoreductase</keyword>
<evidence type="ECO:0000313" key="4">
    <source>
        <dbReference type="EMBL" id="OXV05360.1"/>
    </source>
</evidence>
<evidence type="ECO:0000259" key="3">
    <source>
        <dbReference type="Pfam" id="PF02826"/>
    </source>
</evidence>
<reference evidence="4 5" key="1">
    <citation type="journal article" date="2015" name="Environ. Microbiol.">
        <title>Metagenome sequence of Elaphomyces granulatus from sporocarp tissue reveals Ascomycota ectomycorrhizal fingerprints of genome expansion and a Proteobacteria-rich microbiome.</title>
        <authorList>
            <person name="Quandt C.A."/>
            <person name="Kohler A."/>
            <person name="Hesse C.N."/>
            <person name="Sharpton T.J."/>
            <person name="Martin F."/>
            <person name="Spatafora J.W."/>
        </authorList>
    </citation>
    <scope>NUCLEOTIDE SEQUENCE [LARGE SCALE GENOMIC DNA]</scope>
    <source>
        <strain evidence="4 5">OSC145934</strain>
    </source>
</reference>
<dbReference type="GO" id="GO:0016491">
    <property type="term" value="F:oxidoreductase activity"/>
    <property type="evidence" value="ECO:0007669"/>
    <property type="project" value="UniProtKB-KW"/>
</dbReference>
<dbReference type="Pfam" id="PF02826">
    <property type="entry name" value="2-Hacid_dh_C"/>
    <property type="match status" value="1"/>
</dbReference>
<sequence length="320" mass="35582">MTFNRESLLIATQWEEPKDNVADIRQSFPDIEVNFFKAPPGRWELGADTIPKDLLERATIIGTLLHVPKPDQAPNNVTITTSSGIHGPPIAEWTLMNWTVSSQKYNATYEAQKRHEWLPIIGTLDTDDHLRKSVSILGYGSIGRQSTVARVAAAMGMTIHAYTALTRSTPESRRDTGYSIPETGDPEGALPVSWHHGTDKASLHEFLSLDLDHVVIALPLTSQTIHLLGAEEFSVLSSHCTTAARRTSGELSGAALDVTDPEPLPADHPLWDEPKVQISPHISGFSRDYFARCLDVLKVNLGHMQRREKLINVYRHKRGY</sequence>
<dbReference type="GO" id="GO:0051287">
    <property type="term" value="F:NAD binding"/>
    <property type="evidence" value="ECO:0007669"/>
    <property type="project" value="InterPro"/>
</dbReference>
<keyword evidence="5" id="KW-1185">Reference proteome</keyword>
<dbReference type="PANTHER" id="PTHR43333:SF1">
    <property type="entry name" value="D-ISOMER SPECIFIC 2-HYDROXYACID DEHYDROGENASE NAD-BINDING DOMAIN-CONTAINING PROTEIN"/>
    <property type="match status" value="1"/>
</dbReference>
<organism evidence="4 5">
    <name type="scientific">Elaphomyces granulatus</name>
    <dbReference type="NCBI Taxonomy" id="519963"/>
    <lineage>
        <taxon>Eukaryota</taxon>
        <taxon>Fungi</taxon>
        <taxon>Dikarya</taxon>
        <taxon>Ascomycota</taxon>
        <taxon>Pezizomycotina</taxon>
        <taxon>Eurotiomycetes</taxon>
        <taxon>Eurotiomycetidae</taxon>
        <taxon>Eurotiales</taxon>
        <taxon>Elaphomycetaceae</taxon>
        <taxon>Elaphomyces</taxon>
    </lineage>
</organism>
<dbReference type="InterPro" id="IPR036291">
    <property type="entry name" value="NAD(P)-bd_dom_sf"/>
</dbReference>